<dbReference type="InterPro" id="IPR003781">
    <property type="entry name" value="CoA-bd"/>
</dbReference>
<evidence type="ECO:0000313" key="2">
    <source>
        <dbReference type="EMBL" id="AFM27656.1"/>
    </source>
</evidence>
<proteinExistence type="predicted"/>
<name>I4CDL5_DESTA</name>
<dbReference type="PANTHER" id="PTHR33303">
    <property type="entry name" value="CYTOPLASMIC PROTEIN-RELATED"/>
    <property type="match status" value="1"/>
</dbReference>
<dbReference type="Pfam" id="PF13380">
    <property type="entry name" value="CoA_binding_2"/>
    <property type="match status" value="1"/>
</dbReference>
<dbReference type="HOGENOM" id="CLU_112567_0_0_7"/>
<dbReference type="eggNOG" id="COG1832">
    <property type="taxonomic scope" value="Bacteria"/>
</dbReference>
<evidence type="ECO:0000313" key="3">
    <source>
        <dbReference type="Proteomes" id="UP000006055"/>
    </source>
</evidence>
<dbReference type="InterPro" id="IPR036291">
    <property type="entry name" value="NAD(P)-bd_dom_sf"/>
</dbReference>
<dbReference type="EMBL" id="CP003360">
    <property type="protein sequence ID" value="AFM27656.1"/>
    <property type="molecule type" value="Genomic_DNA"/>
</dbReference>
<dbReference type="PANTHER" id="PTHR33303:SF2">
    <property type="entry name" value="COA-BINDING DOMAIN-CONTAINING PROTEIN"/>
    <property type="match status" value="1"/>
</dbReference>
<gene>
    <name evidence="2" type="ordered locus">Desti_5046</name>
</gene>
<dbReference type="Proteomes" id="UP000006055">
    <property type="component" value="Chromosome"/>
</dbReference>
<dbReference type="RefSeq" id="WP_014812759.1">
    <property type="nucleotide sequence ID" value="NC_018025.1"/>
</dbReference>
<organism evidence="2 3">
    <name type="scientific">Desulfomonile tiedjei (strain ATCC 49306 / DSM 6799 / DCB-1)</name>
    <dbReference type="NCBI Taxonomy" id="706587"/>
    <lineage>
        <taxon>Bacteria</taxon>
        <taxon>Pseudomonadati</taxon>
        <taxon>Thermodesulfobacteriota</taxon>
        <taxon>Desulfomonilia</taxon>
        <taxon>Desulfomonilales</taxon>
        <taxon>Desulfomonilaceae</taxon>
        <taxon>Desulfomonile</taxon>
    </lineage>
</organism>
<feature type="domain" description="CoA-binding" evidence="1">
    <location>
        <begin position="13"/>
        <end position="106"/>
    </location>
</feature>
<dbReference type="AlphaFoldDB" id="I4CDL5"/>
<accession>I4CDL5</accession>
<protein>
    <submittedName>
        <fullName evidence="2">Putative CoA-binding protein</fullName>
    </submittedName>
</protein>
<dbReference type="SMART" id="SM00881">
    <property type="entry name" value="CoA_binding"/>
    <property type="match status" value="1"/>
</dbReference>
<dbReference type="Gene3D" id="3.40.50.720">
    <property type="entry name" value="NAD(P)-binding Rossmann-like Domain"/>
    <property type="match status" value="1"/>
</dbReference>
<sequence length="136" mass="15172">MHDIIDQNMIKEILRSHKVIAVVGLSSNPEKDSYRVAAYLQRHGYKIIPVNPGIEEVLGEKSYPNLSSIPEKIDVVDVFRRSEHVPEVVREAIAVGAKVLWLQLGVVNDEAAEEARKAGVTVVQDKCMMQELARLA</sequence>
<dbReference type="KEGG" id="dti:Desti_5046"/>
<keyword evidence="3" id="KW-1185">Reference proteome</keyword>
<reference evidence="3" key="1">
    <citation type="submission" date="2012-06" db="EMBL/GenBank/DDBJ databases">
        <title>Complete sequence of chromosome of Desulfomonile tiedjei DSM 6799.</title>
        <authorList>
            <person name="Lucas S."/>
            <person name="Copeland A."/>
            <person name="Lapidus A."/>
            <person name="Glavina del Rio T."/>
            <person name="Dalin E."/>
            <person name="Tice H."/>
            <person name="Bruce D."/>
            <person name="Goodwin L."/>
            <person name="Pitluck S."/>
            <person name="Peters L."/>
            <person name="Ovchinnikova G."/>
            <person name="Zeytun A."/>
            <person name="Lu M."/>
            <person name="Kyrpides N."/>
            <person name="Mavromatis K."/>
            <person name="Ivanova N."/>
            <person name="Brettin T."/>
            <person name="Detter J.C."/>
            <person name="Han C."/>
            <person name="Larimer F."/>
            <person name="Land M."/>
            <person name="Hauser L."/>
            <person name="Markowitz V."/>
            <person name="Cheng J.-F."/>
            <person name="Hugenholtz P."/>
            <person name="Woyke T."/>
            <person name="Wu D."/>
            <person name="Spring S."/>
            <person name="Schroeder M."/>
            <person name="Brambilla E."/>
            <person name="Klenk H.-P."/>
            <person name="Eisen J.A."/>
        </authorList>
    </citation>
    <scope>NUCLEOTIDE SEQUENCE [LARGE SCALE GENOMIC DNA]</scope>
    <source>
        <strain evidence="3">ATCC 49306 / DSM 6799 / DCB-1</strain>
    </source>
</reference>
<dbReference type="SUPFAM" id="SSF51735">
    <property type="entry name" value="NAD(P)-binding Rossmann-fold domains"/>
    <property type="match status" value="1"/>
</dbReference>
<evidence type="ECO:0000259" key="1">
    <source>
        <dbReference type="SMART" id="SM00881"/>
    </source>
</evidence>
<dbReference type="STRING" id="706587.Desti_5046"/>
<dbReference type="PATRIC" id="fig|706587.4.peg.5713"/>
<dbReference type="OrthoDB" id="9804695at2"/>